<evidence type="ECO:0000313" key="1">
    <source>
        <dbReference type="EMBL" id="PAV77489.1"/>
    </source>
</evidence>
<comment type="caution">
    <text evidence="1">The sequence shown here is derived from an EMBL/GenBank/DDBJ whole genome shotgun (WGS) entry which is preliminary data.</text>
</comment>
<protein>
    <submittedName>
        <fullName evidence="1">Uncharacterized protein</fullName>
    </submittedName>
</protein>
<proteinExistence type="predicted"/>
<evidence type="ECO:0000313" key="2">
    <source>
        <dbReference type="Proteomes" id="UP000218231"/>
    </source>
</evidence>
<organism evidence="1 2">
    <name type="scientific">Diploscapter pachys</name>
    <dbReference type="NCBI Taxonomy" id="2018661"/>
    <lineage>
        <taxon>Eukaryota</taxon>
        <taxon>Metazoa</taxon>
        <taxon>Ecdysozoa</taxon>
        <taxon>Nematoda</taxon>
        <taxon>Chromadorea</taxon>
        <taxon>Rhabditida</taxon>
        <taxon>Rhabditina</taxon>
        <taxon>Rhabditomorpha</taxon>
        <taxon>Rhabditoidea</taxon>
        <taxon>Rhabditidae</taxon>
        <taxon>Diploscapter</taxon>
    </lineage>
</organism>
<dbReference type="Proteomes" id="UP000218231">
    <property type="component" value="Unassembled WGS sequence"/>
</dbReference>
<dbReference type="AlphaFoldDB" id="A0A2A2KUE2"/>
<dbReference type="EMBL" id="LIAE01007695">
    <property type="protein sequence ID" value="PAV77489.1"/>
    <property type="molecule type" value="Genomic_DNA"/>
</dbReference>
<gene>
    <name evidence="1" type="ORF">WR25_02536</name>
</gene>
<name>A0A2A2KUE2_9BILA</name>
<accession>A0A2A2KUE2</accession>
<sequence>MERNVQIELLNWLTSDGAADDGLWVLPLVGLRLPSQNALILDGRDETGMESHRGQRVKNLSIIRITQRKIEYLFRCKRSIPERRPSSSGPTSSRTTLFLLRYAVHAKGLKSSHTRLRISDNFIGVDWVRLQFGNGMASLDGRLLDQHYVLVAVDRRIVILVQH</sequence>
<keyword evidence="2" id="KW-1185">Reference proteome</keyword>
<reference evidence="1 2" key="1">
    <citation type="journal article" date="2017" name="Curr. Biol.">
        <title>Genome architecture and evolution of a unichromosomal asexual nematode.</title>
        <authorList>
            <person name="Fradin H."/>
            <person name="Zegar C."/>
            <person name="Gutwein M."/>
            <person name="Lucas J."/>
            <person name="Kovtun M."/>
            <person name="Corcoran D."/>
            <person name="Baugh L.R."/>
            <person name="Kiontke K."/>
            <person name="Gunsalus K."/>
            <person name="Fitch D.H."/>
            <person name="Piano F."/>
        </authorList>
    </citation>
    <scope>NUCLEOTIDE SEQUENCE [LARGE SCALE GENOMIC DNA]</scope>
    <source>
        <strain evidence="1">PF1309</strain>
    </source>
</reference>